<dbReference type="SUPFAM" id="SSF46565">
    <property type="entry name" value="Chaperone J-domain"/>
    <property type="match status" value="1"/>
</dbReference>
<dbReference type="AlphaFoldDB" id="A0A4R0JQU3"/>
<evidence type="ECO:0000256" key="1">
    <source>
        <dbReference type="ARBA" id="ARBA00023186"/>
    </source>
</evidence>
<proteinExistence type="predicted"/>
<dbReference type="PROSITE" id="PS50076">
    <property type="entry name" value="DNAJ_2"/>
    <property type="match status" value="1"/>
</dbReference>
<feature type="domain" description="J" evidence="3">
    <location>
        <begin position="7"/>
        <end position="73"/>
    </location>
</feature>
<dbReference type="PANTHER" id="PTHR43096">
    <property type="entry name" value="DNAJ HOMOLOG 1, MITOCHONDRIAL-RELATED"/>
    <property type="match status" value="1"/>
</dbReference>
<feature type="compositionally biased region" description="Low complexity" evidence="2">
    <location>
        <begin position="69"/>
        <end position="79"/>
    </location>
</feature>
<protein>
    <submittedName>
        <fullName evidence="4">J domain-containing protein</fullName>
    </submittedName>
</protein>
<dbReference type="GO" id="GO:0042026">
    <property type="term" value="P:protein refolding"/>
    <property type="evidence" value="ECO:0007669"/>
    <property type="project" value="TreeGrafter"/>
</dbReference>
<dbReference type="Proteomes" id="UP000291144">
    <property type="component" value="Unassembled WGS sequence"/>
</dbReference>
<dbReference type="RefSeq" id="WP_131366731.1">
    <property type="nucleotide sequence ID" value="NZ_SJKB01000030.1"/>
</dbReference>
<keyword evidence="1" id="KW-0143">Chaperone</keyword>
<dbReference type="OrthoDB" id="166297at2"/>
<organism evidence="4 5">
    <name type="scientific">Kribbella pittospori</name>
    <dbReference type="NCBI Taxonomy" id="722689"/>
    <lineage>
        <taxon>Bacteria</taxon>
        <taxon>Bacillati</taxon>
        <taxon>Actinomycetota</taxon>
        <taxon>Actinomycetes</taxon>
        <taxon>Propionibacteriales</taxon>
        <taxon>Kribbellaceae</taxon>
        <taxon>Kribbella</taxon>
    </lineage>
</organism>
<comment type="caution">
    <text evidence="4">The sequence shown here is derived from an EMBL/GenBank/DDBJ whole genome shotgun (WGS) entry which is preliminary data.</text>
</comment>
<sequence>MTAPPLDPYAILGVTIEASDDDLDHAFRGLVRGLHPDTRTPDADDADRRLQELLNAYATLRDPIRRAAYDQAQAAAPNASSVGKPSPRPRRSEAVASDAARTRVDPAIRVGPVRWEPPQPGVKTDGLR</sequence>
<dbReference type="PANTHER" id="PTHR43096:SF52">
    <property type="entry name" value="DNAJ HOMOLOG 1, MITOCHONDRIAL-RELATED"/>
    <property type="match status" value="1"/>
</dbReference>
<dbReference type="Gene3D" id="1.10.287.110">
    <property type="entry name" value="DnaJ domain"/>
    <property type="match status" value="1"/>
</dbReference>
<accession>A0A4R0JQU3</accession>
<evidence type="ECO:0000259" key="3">
    <source>
        <dbReference type="PROSITE" id="PS50076"/>
    </source>
</evidence>
<dbReference type="PRINTS" id="PR00625">
    <property type="entry name" value="JDOMAIN"/>
</dbReference>
<dbReference type="GO" id="GO:0005737">
    <property type="term" value="C:cytoplasm"/>
    <property type="evidence" value="ECO:0007669"/>
    <property type="project" value="TreeGrafter"/>
</dbReference>
<keyword evidence="5" id="KW-1185">Reference proteome</keyword>
<evidence type="ECO:0000313" key="4">
    <source>
        <dbReference type="EMBL" id="TCC47348.1"/>
    </source>
</evidence>
<dbReference type="SMART" id="SM00271">
    <property type="entry name" value="DnaJ"/>
    <property type="match status" value="1"/>
</dbReference>
<dbReference type="CDD" id="cd06257">
    <property type="entry name" value="DnaJ"/>
    <property type="match status" value="1"/>
</dbReference>
<reference evidence="4 5" key="1">
    <citation type="submission" date="2019-02" db="EMBL/GenBank/DDBJ databases">
        <title>Kribbella capetownensis sp. nov. and Kribbella speibonae sp. nov., isolated from soil.</title>
        <authorList>
            <person name="Curtis S.M."/>
            <person name="Norton I."/>
            <person name="Everest G.J."/>
            <person name="Meyers P.R."/>
        </authorList>
    </citation>
    <scope>NUCLEOTIDE SEQUENCE [LARGE SCALE GENOMIC DNA]</scope>
    <source>
        <strain evidence="4 5">NRRL B-24813</strain>
    </source>
</reference>
<feature type="region of interest" description="Disordered" evidence="2">
    <location>
        <begin position="68"/>
        <end position="128"/>
    </location>
</feature>
<dbReference type="Pfam" id="PF00226">
    <property type="entry name" value="DnaJ"/>
    <property type="match status" value="1"/>
</dbReference>
<gene>
    <name evidence="4" type="ORF">E0H73_43185</name>
</gene>
<name>A0A4R0JQU3_9ACTN</name>
<dbReference type="InterPro" id="IPR001623">
    <property type="entry name" value="DnaJ_domain"/>
</dbReference>
<evidence type="ECO:0000256" key="2">
    <source>
        <dbReference type="SAM" id="MobiDB-lite"/>
    </source>
</evidence>
<dbReference type="GO" id="GO:0051082">
    <property type="term" value="F:unfolded protein binding"/>
    <property type="evidence" value="ECO:0007669"/>
    <property type="project" value="TreeGrafter"/>
</dbReference>
<dbReference type="InterPro" id="IPR036869">
    <property type="entry name" value="J_dom_sf"/>
</dbReference>
<dbReference type="EMBL" id="SJKB01000030">
    <property type="protein sequence ID" value="TCC47348.1"/>
    <property type="molecule type" value="Genomic_DNA"/>
</dbReference>
<evidence type="ECO:0000313" key="5">
    <source>
        <dbReference type="Proteomes" id="UP000291144"/>
    </source>
</evidence>